<evidence type="ECO:0000313" key="3">
    <source>
        <dbReference type="Proteomes" id="UP000719412"/>
    </source>
</evidence>
<reference evidence="2" key="1">
    <citation type="journal article" date="2020" name="J Insects Food Feed">
        <title>The yellow mealworm (Tenebrio molitor) genome: a resource for the emerging insects as food and feed industry.</title>
        <authorList>
            <person name="Eriksson T."/>
            <person name="Andere A."/>
            <person name="Kelstrup H."/>
            <person name="Emery V."/>
            <person name="Picard C."/>
        </authorList>
    </citation>
    <scope>NUCLEOTIDE SEQUENCE</scope>
    <source>
        <strain evidence="2">Stoneville</strain>
        <tissue evidence="2">Whole head</tissue>
    </source>
</reference>
<sequence length="182" mass="20057">MNYYLLLGRQGRSSLSWKVRNTEFTFPTSRHLSSTKPDIILFDLRAKTITVIELSCPAEPNMGEKEIEKKGKYLNLSFESCIRDTREDRSVVKTSGGKVQSVGRTNPVGVVVVRVLARCGVQKCWSHETEEDEPNTASADSQPPSSLAGSQPFAYGSVWQSRPTLTHVGAKSPSAATCKHRA</sequence>
<dbReference type="Proteomes" id="UP000719412">
    <property type="component" value="Unassembled WGS sequence"/>
</dbReference>
<evidence type="ECO:0000313" key="2">
    <source>
        <dbReference type="EMBL" id="KAH0817080.1"/>
    </source>
</evidence>
<evidence type="ECO:0000256" key="1">
    <source>
        <dbReference type="SAM" id="MobiDB-lite"/>
    </source>
</evidence>
<comment type="caution">
    <text evidence="2">The sequence shown here is derived from an EMBL/GenBank/DDBJ whole genome shotgun (WGS) entry which is preliminary data.</text>
</comment>
<keyword evidence="3" id="KW-1185">Reference proteome</keyword>
<reference evidence="2" key="2">
    <citation type="submission" date="2021-08" db="EMBL/GenBank/DDBJ databases">
        <authorList>
            <person name="Eriksson T."/>
        </authorList>
    </citation>
    <scope>NUCLEOTIDE SEQUENCE</scope>
    <source>
        <strain evidence="2">Stoneville</strain>
        <tissue evidence="2">Whole head</tissue>
    </source>
</reference>
<feature type="region of interest" description="Disordered" evidence="1">
    <location>
        <begin position="127"/>
        <end position="153"/>
    </location>
</feature>
<proteinExistence type="predicted"/>
<name>A0A8J6HM10_TENMO</name>
<accession>A0A8J6HM10</accession>
<protein>
    <submittedName>
        <fullName evidence="2">Uncharacterized protein</fullName>
    </submittedName>
</protein>
<dbReference type="EMBL" id="JABDTM020020342">
    <property type="protein sequence ID" value="KAH0817080.1"/>
    <property type="molecule type" value="Genomic_DNA"/>
</dbReference>
<organism evidence="2 3">
    <name type="scientific">Tenebrio molitor</name>
    <name type="common">Yellow mealworm beetle</name>
    <dbReference type="NCBI Taxonomy" id="7067"/>
    <lineage>
        <taxon>Eukaryota</taxon>
        <taxon>Metazoa</taxon>
        <taxon>Ecdysozoa</taxon>
        <taxon>Arthropoda</taxon>
        <taxon>Hexapoda</taxon>
        <taxon>Insecta</taxon>
        <taxon>Pterygota</taxon>
        <taxon>Neoptera</taxon>
        <taxon>Endopterygota</taxon>
        <taxon>Coleoptera</taxon>
        <taxon>Polyphaga</taxon>
        <taxon>Cucujiformia</taxon>
        <taxon>Tenebrionidae</taxon>
        <taxon>Tenebrio</taxon>
    </lineage>
</organism>
<dbReference type="AlphaFoldDB" id="A0A8J6HM10"/>
<feature type="compositionally biased region" description="Polar residues" evidence="1">
    <location>
        <begin position="135"/>
        <end position="149"/>
    </location>
</feature>
<gene>
    <name evidence="2" type="ORF">GEV33_005711</name>
</gene>